<comment type="pathway">
    <text evidence="10">Terpene metabolism; lanosterol biosynthesis; lanosterol from farnesyl diphosphate: step 1/3.</text>
</comment>
<evidence type="ECO:0000256" key="7">
    <source>
        <dbReference type="ARBA" id="ARBA00047468"/>
    </source>
</evidence>
<dbReference type="SFLD" id="SFLDG01018">
    <property type="entry name" value="Squalene/Phytoene_Synthase_Lik"/>
    <property type="match status" value="1"/>
</dbReference>
<evidence type="ECO:0000313" key="11">
    <source>
        <dbReference type="Proteomes" id="UP000695022"/>
    </source>
</evidence>
<dbReference type="SUPFAM" id="SSF48576">
    <property type="entry name" value="Terpenoid synthases"/>
    <property type="match status" value="1"/>
</dbReference>
<dbReference type="InterPro" id="IPR044844">
    <property type="entry name" value="Trans_IPPS_euk-type"/>
</dbReference>
<keyword evidence="10" id="KW-0812">Transmembrane</keyword>
<evidence type="ECO:0000256" key="9">
    <source>
        <dbReference type="ARBA" id="ARBA00048315"/>
    </source>
</evidence>
<dbReference type="GeneID" id="106817563"/>
<evidence type="ECO:0000313" key="12">
    <source>
        <dbReference type="RefSeq" id="XP_014677725.1"/>
    </source>
</evidence>
<keyword evidence="10" id="KW-1133">Transmembrane helix</keyword>
<accession>A0ABM1EZV4</accession>
<evidence type="ECO:0000256" key="2">
    <source>
        <dbReference type="ARBA" id="ARBA00006251"/>
    </source>
</evidence>
<dbReference type="NCBIfam" id="TIGR01559">
    <property type="entry name" value="squal_synth"/>
    <property type="match status" value="1"/>
</dbReference>
<organism evidence="11 12">
    <name type="scientific">Priapulus caudatus</name>
    <name type="common">Priapulid worm</name>
    <dbReference type="NCBI Taxonomy" id="37621"/>
    <lineage>
        <taxon>Eukaryota</taxon>
        <taxon>Metazoa</taxon>
        <taxon>Ecdysozoa</taxon>
        <taxon>Scalidophora</taxon>
        <taxon>Priapulida</taxon>
        <taxon>Priapulimorpha</taxon>
        <taxon>Priapulimorphida</taxon>
        <taxon>Priapulidae</taxon>
        <taxon>Priapulus</taxon>
    </lineage>
</organism>
<dbReference type="InterPro" id="IPR006449">
    <property type="entry name" value="Squal_synth-like"/>
</dbReference>
<dbReference type="Gene3D" id="1.10.600.10">
    <property type="entry name" value="Farnesyl Diphosphate Synthase"/>
    <property type="match status" value="1"/>
</dbReference>
<evidence type="ECO:0000256" key="10">
    <source>
        <dbReference type="RuleBase" id="RU368088"/>
    </source>
</evidence>
<evidence type="ECO:0000256" key="8">
    <source>
        <dbReference type="ARBA" id="ARBA00047541"/>
    </source>
</evidence>
<sequence>MEFLRSISHPEEVCALLQYKFGKIGSITPKVNDEQPCRLTARMCYHLLSKTSRSFSAVIQALDGELRHAVCIFYLTLRALDTVEDDMTIPIDVKMPMLTNFYQHLHEPGWKYTDSSEKDSIVLEQFPSVVEEFGRLDVLYQEVITYVCKEMGQGMAGFLQCKVGTIKEWDEYCHFVAGLVGIGLSRLFTASSLETRVVGEDTALANSLGLFLQKTNIIRDYLEDTDDGREFWPREIWSKYAGALSEFKRADKREKGLECLNELVTNALRHVPDVLVYLSRLRNQSIFNFCAIPQVMAMATLERCYSNPAVFTRVVKIRKGEAVRLMVDATSMDAINAIFDKFARLIDLRVPIRDPSAAETRVLCGAVLQRTSRAQATHLDSHPRFLPVYTSFFLVILALGWAYWMGAQNVYHKLTDSF</sequence>
<dbReference type="InterPro" id="IPR008949">
    <property type="entry name" value="Isoprenoid_synthase_dom_sf"/>
</dbReference>
<comment type="catalytic activity">
    <reaction evidence="8 10">
        <text>presqualene diphosphate + NADH + H(+) = squalene + diphosphate + NAD(+)</text>
        <dbReference type="Rhea" id="RHEA:22228"/>
        <dbReference type="ChEBI" id="CHEBI:15378"/>
        <dbReference type="ChEBI" id="CHEBI:15440"/>
        <dbReference type="ChEBI" id="CHEBI:33019"/>
        <dbReference type="ChEBI" id="CHEBI:57310"/>
        <dbReference type="ChEBI" id="CHEBI:57540"/>
        <dbReference type="ChEBI" id="CHEBI:57945"/>
    </reaction>
    <physiologicalReaction direction="left-to-right" evidence="8 10">
        <dbReference type="Rhea" id="RHEA:22229"/>
    </physiologicalReaction>
</comment>
<dbReference type="PANTHER" id="PTHR11626:SF2">
    <property type="entry name" value="SQUALENE SYNTHASE"/>
    <property type="match status" value="1"/>
</dbReference>
<evidence type="ECO:0000256" key="5">
    <source>
        <dbReference type="ARBA" id="ARBA00022679"/>
    </source>
</evidence>
<comment type="catalytic activity">
    <reaction evidence="10">
        <text>2 (2E,6E)-farnesyl diphosphate + NADPH + H(+) = squalene + 2 diphosphate + NADP(+)</text>
        <dbReference type="Rhea" id="RHEA:32295"/>
        <dbReference type="ChEBI" id="CHEBI:15378"/>
        <dbReference type="ChEBI" id="CHEBI:15440"/>
        <dbReference type="ChEBI" id="CHEBI:33019"/>
        <dbReference type="ChEBI" id="CHEBI:57783"/>
        <dbReference type="ChEBI" id="CHEBI:58349"/>
        <dbReference type="ChEBI" id="CHEBI:175763"/>
        <dbReference type="EC" id="2.5.1.21"/>
    </reaction>
</comment>
<keyword evidence="10" id="KW-0472">Membrane</keyword>
<dbReference type="InterPro" id="IPR019845">
    <property type="entry name" value="Squalene/phytoene_synthase_CS"/>
</dbReference>
<dbReference type="PROSITE" id="PS01044">
    <property type="entry name" value="SQUALEN_PHYTOEN_SYN_1"/>
    <property type="match status" value="1"/>
</dbReference>
<gene>
    <name evidence="12" type="primary">LOC106817563</name>
</gene>
<protein>
    <recommendedName>
        <fullName evidence="4 10">Squalene synthase</fullName>
        <shortName evidence="10">SQS</shortName>
        <shortName evidence="10">SS</shortName>
        <ecNumber evidence="3 10">2.5.1.21</ecNumber>
    </recommendedName>
</protein>
<dbReference type="CDD" id="cd00683">
    <property type="entry name" value="Trans_IPPS_HH"/>
    <property type="match status" value="1"/>
</dbReference>
<comment type="similarity">
    <text evidence="2 10">Belongs to the phytoene/squalene synthase family.</text>
</comment>
<name>A0ABM1EZV4_PRICU</name>
<dbReference type="PANTHER" id="PTHR11626">
    <property type="entry name" value="FARNESYL-DIPHOSPHATE FARNESYLTRANSFERASE"/>
    <property type="match status" value="1"/>
</dbReference>
<evidence type="ECO:0000256" key="3">
    <source>
        <dbReference type="ARBA" id="ARBA00012373"/>
    </source>
</evidence>
<comment type="catalytic activity">
    <reaction evidence="7 10">
        <text>presqualene diphosphate + NADPH + H(+) = squalene + diphosphate + NADP(+)</text>
        <dbReference type="Rhea" id="RHEA:22232"/>
        <dbReference type="ChEBI" id="CHEBI:15378"/>
        <dbReference type="ChEBI" id="CHEBI:15440"/>
        <dbReference type="ChEBI" id="CHEBI:33019"/>
        <dbReference type="ChEBI" id="CHEBI:57310"/>
        <dbReference type="ChEBI" id="CHEBI:57783"/>
        <dbReference type="ChEBI" id="CHEBI:58349"/>
    </reaction>
    <physiologicalReaction direction="left-to-right" evidence="7 10">
        <dbReference type="Rhea" id="RHEA:22233"/>
    </physiologicalReaction>
</comment>
<dbReference type="EC" id="2.5.1.21" evidence="3 10"/>
<dbReference type="Proteomes" id="UP000695022">
    <property type="component" value="Unplaced"/>
</dbReference>
<dbReference type="RefSeq" id="XP_014677725.1">
    <property type="nucleotide sequence ID" value="XM_014822239.1"/>
</dbReference>
<keyword evidence="5 10" id="KW-0808">Transferase</keyword>
<dbReference type="SFLD" id="SFLDS00005">
    <property type="entry name" value="Isoprenoid_Synthase_Type_I"/>
    <property type="match status" value="1"/>
</dbReference>
<dbReference type="Pfam" id="PF00494">
    <property type="entry name" value="SQS_PSY"/>
    <property type="match status" value="1"/>
</dbReference>
<proteinExistence type="inferred from homology"/>
<reference evidence="12" key="1">
    <citation type="submission" date="2025-08" db="UniProtKB">
        <authorList>
            <consortium name="RefSeq"/>
        </authorList>
    </citation>
    <scope>IDENTIFICATION</scope>
</reference>
<keyword evidence="11" id="KW-1185">Reference proteome</keyword>
<dbReference type="InterPro" id="IPR002060">
    <property type="entry name" value="Squ/phyt_synthse"/>
</dbReference>
<evidence type="ECO:0000256" key="1">
    <source>
        <dbReference type="ARBA" id="ARBA00001946"/>
    </source>
</evidence>
<comment type="cofactor">
    <cofactor evidence="1 10">
        <name>Mg(2+)</name>
        <dbReference type="ChEBI" id="CHEBI:18420"/>
    </cofactor>
</comment>
<comment type="catalytic activity">
    <reaction evidence="10">
        <text>2 (2E,6E)-farnesyl diphosphate + NADH + H(+) = squalene + 2 diphosphate + NAD(+)</text>
        <dbReference type="Rhea" id="RHEA:32299"/>
        <dbReference type="ChEBI" id="CHEBI:15378"/>
        <dbReference type="ChEBI" id="CHEBI:15440"/>
        <dbReference type="ChEBI" id="CHEBI:33019"/>
        <dbReference type="ChEBI" id="CHEBI:57540"/>
        <dbReference type="ChEBI" id="CHEBI:57945"/>
        <dbReference type="ChEBI" id="CHEBI:175763"/>
        <dbReference type="EC" id="2.5.1.21"/>
    </reaction>
</comment>
<evidence type="ECO:0000256" key="4">
    <source>
        <dbReference type="ARBA" id="ARBA00015135"/>
    </source>
</evidence>
<evidence type="ECO:0000256" key="6">
    <source>
        <dbReference type="ARBA" id="ARBA00045166"/>
    </source>
</evidence>
<dbReference type="PROSITE" id="PS01045">
    <property type="entry name" value="SQUALEN_PHYTOEN_SYN_2"/>
    <property type="match status" value="1"/>
</dbReference>
<comment type="catalytic activity">
    <reaction evidence="9 10">
        <text>2 (2E,6E)-farnesyl diphosphate = presqualene diphosphate + diphosphate</text>
        <dbReference type="Rhea" id="RHEA:22672"/>
        <dbReference type="ChEBI" id="CHEBI:33019"/>
        <dbReference type="ChEBI" id="CHEBI:57310"/>
        <dbReference type="ChEBI" id="CHEBI:175763"/>
    </reaction>
    <physiologicalReaction direction="left-to-right" evidence="9 10">
        <dbReference type="Rhea" id="RHEA:22673"/>
    </physiologicalReaction>
</comment>
<feature type="transmembrane region" description="Helical" evidence="10">
    <location>
        <begin position="385"/>
        <end position="404"/>
    </location>
</feature>
<comment type="function">
    <text evidence="6">Catalyzes the condensation of 2 farnesyl pyrophosphate (FPP) moieties to form squalene. Proceeds in two distinct steps. In the first half-reaction, two molecules of FPP react to form the stable presqualene diphosphate intermediate (PSQPP), with concomitant release of a proton and a molecule of inorganic diphosphate. In the second half-reaction, PSQPP undergoes heterolysis, isomerization, and reduction with NADPH or NADH to form squalene. It is the first committed enzyme of the sterol biosynthesis pathway.</text>
</comment>
<dbReference type="InterPro" id="IPR033904">
    <property type="entry name" value="Trans_IPPS_HH"/>
</dbReference>